<keyword evidence="10" id="KW-0325">Glycoprotein</keyword>
<name>A0A8J5C635_ZINOF</name>
<feature type="region of interest" description="Disordered" evidence="12">
    <location>
        <begin position="1"/>
        <end position="46"/>
    </location>
</feature>
<evidence type="ECO:0000256" key="5">
    <source>
        <dbReference type="ARBA" id="ARBA00022692"/>
    </source>
</evidence>
<keyword evidence="8" id="KW-0333">Golgi apparatus</keyword>
<keyword evidence="5 13" id="KW-0812">Transmembrane</keyword>
<evidence type="ECO:0000256" key="8">
    <source>
        <dbReference type="ARBA" id="ARBA00023034"/>
    </source>
</evidence>
<proteinExistence type="inferred from homology"/>
<comment type="caution">
    <text evidence="14">The sequence shown here is derived from an EMBL/GenBank/DDBJ whole genome shotgun (WGS) entry which is preliminary data.</text>
</comment>
<keyword evidence="11" id="KW-0175">Coiled coil</keyword>
<sequence>MGGGGDRPPASPRGRQLSSSLPTATDGCHRHTVAGKRPPWSAGGQPRLDLVPHAYRGAYHERIAATTRQRPVRCARYAGEERERNELYLRDQLSAAFVVSSAKIVISTAIRPIQEMHSQFGRAASVDEQLENTFLNRAFTGVHATTNAIKPFQYNARSAMGGSATASLPMARRPSKSSSCISRGLIVFAAAAVLLVVFYGICSSFSANFSSIYEQRSRVSLGRRRRLPNATFYDDPSLSYLIGRPVDDWDAKRREWRRLNPHVAAGRERIFMVSGSQAGPCRNPVGDHLLLRLFKNKADYCRRHGIELLYNTALLHPKMNSYWAKIPVIRAAMLAHPEAEWVWWVDSDAAFTDMDFELPMSRYRSHNMVVHGWSHLIYEERSWVSLNAGVFLIRNCQWSLDFMAEWASMGPTSPDHSRWGKILKDELKDKLYSEADDQSVLVYILLKQKERWGDKIYLESEFDFESYWLGTVGRLEGFDRAYTAVEQREEELRRRHAEATSRAYGRMREERMGPETPRRPLITHFTGCQPCSGDHNEMYTAESCLEGMQRALHFADNQVLRDYGFRHADLLSADVVPLPFDYPATY</sequence>
<dbReference type="GO" id="GO:0005768">
    <property type="term" value="C:endosome"/>
    <property type="evidence" value="ECO:0007669"/>
    <property type="project" value="TreeGrafter"/>
</dbReference>
<dbReference type="GO" id="GO:0005802">
    <property type="term" value="C:trans-Golgi network"/>
    <property type="evidence" value="ECO:0007669"/>
    <property type="project" value="TreeGrafter"/>
</dbReference>
<evidence type="ECO:0000256" key="9">
    <source>
        <dbReference type="ARBA" id="ARBA00023136"/>
    </source>
</evidence>
<evidence type="ECO:0000256" key="4">
    <source>
        <dbReference type="ARBA" id="ARBA00022679"/>
    </source>
</evidence>
<dbReference type="InterPro" id="IPR029044">
    <property type="entry name" value="Nucleotide-diphossugar_trans"/>
</dbReference>
<evidence type="ECO:0000256" key="1">
    <source>
        <dbReference type="ARBA" id="ARBA00004323"/>
    </source>
</evidence>
<evidence type="ECO:0000256" key="2">
    <source>
        <dbReference type="ARBA" id="ARBA00005664"/>
    </source>
</evidence>
<keyword evidence="9 13" id="KW-0472">Membrane</keyword>
<dbReference type="EMBL" id="JACMSC010000019">
    <property type="protein sequence ID" value="KAG6473382.1"/>
    <property type="molecule type" value="Genomic_DNA"/>
</dbReference>
<evidence type="ECO:0000313" key="14">
    <source>
        <dbReference type="EMBL" id="KAG6473382.1"/>
    </source>
</evidence>
<keyword evidence="3" id="KW-0328">Glycosyltransferase</keyword>
<accession>A0A8J5C635</accession>
<evidence type="ECO:0000256" key="10">
    <source>
        <dbReference type="ARBA" id="ARBA00023180"/>
    </source>
</evidence>
<keyword evidence="6" id="KW-0735">Signal-anchor</keyword>
<dbReference type="InterPro" id="IPR008630">
    <property type="entry name" value="Glyco_trans_34"/>
</dbReference>
<dbReference type="Proteomes" id="UP000734854">
    <property type="component" value="Unassembled WGS sequence"/>
</dbReference>
<comment type="similarity">
    <text evidence="2">Belongs to the glycosyltransferase 34 family.</text>
</comment>
<comment type="subcellular location">
    <subcellularLocation>
        <location evidence="1">Golgi apparatus membrane</location>
        <topology evidence="1">Single-pass type II membrane protein</topology>
    </subcellularLocation>
</comment>
<dbReference type="PANTHER" id="PTHR31311">
    <property type="entry name" value="XYLOGLUCAN 6-XYLOSYLTRANSFERASE 5-RELATED-RELATED"/>
    <property type="match status" value="1"/>
</dbReference>
<dbReference type="GO" id="GO:0000139">
    <property type="term" value="C:Golgi membrane"/>
    <property type="evidence" value="ECO:0007669"/>
    <property type="project" value="UniProtKB-SubCell"/>
</dbReference>
<keyword evidence="4" id="KW-0808">Transferase</keyword>
<evidence type="ECO:0000313" key="15">
    <source>
        <dbReference type="Proteomes" id="UP000734854"/>
    </source>
</evidence>
<dbReference type="AlphaFoldDB" id="A0A8J5C635"/>
<keyword evidence="7 13" id="KW-1133">Transmembrane helix</keyword>
<feature type="coiled-coil region" evidence="11">
    <location>
        <begin position="475"/>
        <end position="502"/>
    </location>
</feature>
<evidence type="ECO:0000256" key="7">
    <source>
        <dbReference type="ARBA" id="ARBA00022989"/>
    </source>
</evidence>
<evidence type="ECO:0000256" key="13">
    <source>
        <dbReference type="SAM" id="Phobius"/>
    </source>
</evidence>
<gene>
    <name evidence="14" type="ORF">ZIOFF_067297</name>
</gene>
<evidence type="ECO:0000256" key="3">
    <source>
        <dbReference type="ARBA" id="ARBA00022676"/>
    </source>
</evidence>
<reference evidence="14 15" key="1">
    <citation type="submission" date="2020-08" db="EMBL/GenBank/DDBJ databases">
        <title>Plant Genome Project.</title>
        <authorList>
            <person name="Zhang R.-G."/>
        </authorList>
    </citation>
    <scope>NUCLEOTIDE SEQUENCE [LARGE SCALE GENOMIC DNA]</scope>
    <source>
        <tissue evidence="14">Rhizome</tissue>
    </source>
</reference>
<evidence type="ECO:0000256" key="11">
    <source>
        <dbReference type="SAM" id="Coils"/>
    </source>
</evidence>
<dbReference type="GO" id="GO:0008378">
    <property type="term" value="F:galactosyltransferase activity"/>
    <property type="evidence" value="ECO:0007669"/>
    <property type="project" value="TreeGrafter"/>
</dbReference>
<dbReference type="FunFam" id="3.90.550.10:FF:000127">
    <property type="entry name" value="Probable glycosyltransferase 7"/>
    <property type="match status" value="1"/>
</dbReference>
<protein>
    <submittedName>
        <fullName evidence="14">Uncharacterized protein</fullName>
    </submittedName>
</protein>
<evidence type="ECO:0000256" key="12">
    <source>
        <dbReference type="SAM" id="MobiDB-lite"/>
    </source>
</evidence>
<dbReference type="Gene3D" id="3.90.550.10">
    <property type="entry name" value="Spore Coat Polysaccharide Biosynthesis Protein SpsA, Chain A"/>
    <property type="match status" value="1"/>
</dbReference>
<keyword evidence="15" id="KW-1185">Reference proteome</keyword>
<feature type="transmembrane region" description="Helical" evidence="13">
    <location>
        <begin position="180"/>
        <end position="201"/>
    </location>
</feature>
<dbReference type="PANTHER" id="PTHR31311:SF3">
    <property type="entry name" value="GLYCOSYLTRANSFERASE 7-RELATED"/>
    <property type="match status" value="1"/>
</dbReference>
<evidence type="ECO:0000256" key="6">
    <source>
        <dbReference type="ARBA" id="ARBA00022968"/>
    </source>
</evidence>
<dbReference type="Pfam" id="PF05637">
    <property type="entry name" value="Glyco_transf_34"/>
    <property type="match status" value="1"/>
</dbReference>
<organism evidence="14 15">
    <name type="scientific">Zingiber officinale</name>
    <name type="common">Ginger</name>
    <name type="synonym">Amomum zingiber</name>
    <dbReference type="NCBI Taxonomy" id="94328"/>
    <lineage>
        <taxon>Eukaryota</taxon>
        <taxon>Viridiplantae</taxon>
        <taxon>Streptophyta</taxon>
        <taxon>Embryophyta</taxon>
        <taxon>Tracheophyta</taxon>
        <taxon>Spermatophyta</taxon>
        <taxon>Magnoliopsida</taxon>
        <taxon>Liliopsida</taxon>
        <taxon>Zingiberales</taxon>
        <taxon>Zingiberaceae</taxon>
        <taxon>Zingiber</taxon>
    </lineage>
</organism>